<dbReference type="GeneID" id="17292938"/>
<evidence type="ECO:0000313" key="3">
    <source>
        <dbReference type="EnsemblProtists" id="EKX36191"/>
    </source>
</evidence>
<sequence length="615" mass="66599">MACSFHCSFNTYFFTDDQCKQCNASCALGTQFQGCNPDGTPICTTCTQSLPVHSEWEKNLCVHKCDPGYYAFNSSLCLPCDTSPCPVGEYRDTCQAVVGAVCQQCTTKRSTMGAYQSYEAFITPGVPFDVDNCKTECVAGAFRHGPNCFPCRQAPFASWELLDPVPHWTLACTRVQDAKAMPCTSLKNGRYTGYATALDRDCPAVCNPGYYLERVPTGFQVPYWELGTQPGNQTSMTVYVNISRCIPCMSSPLTNGAYTDACNYVCDKDYVKDPNASMPYRCLYCPGQACSSGEYQSGCGASAACKACDPLSDPHRTYTGQGYYMDPASCPEQCASGYWAASTAVNCTACTAEASLNCSLATHFVRRCAPTSDAKCLPCTASCDRKSAVCPLPQPIAYQRAYNSTYCGYCNPNRVCGVGTYMDACQSSNGFTGCSPCRNGLAQNSTVIYMTAGDPYSPYSCSWKCATGYTLGRNSSGGLACLPPVNYIMPTPAPLQTPSSYCPPGQFLTNQLTCQACSDVLPSKYATWTTGCSWICTGGRIAVQHPIQKWYTCMLYSDYQAIALNPRRVMVQSPFNDTYRPHVVGYSQQASGIAAAGFACIVGFIGMGLLCCRYK</sequence>
<protein>
    <recommendedName>
        <fullName evidence="5">TNFR-Cys domain-containing protein</fullName>
    </recommendedName>
</protein>
<dbReference type="RefSeq" id="XP_005823171.1">
    <property type="nucleotide sequence ID" value="XM_005823114.1"/>
</dbReference>
<keyword evidence="1" id="KW-0472">Membrane</keyword>
<dbReference type="PaxDb" id="55529-EKX36191"/>
<dbReference type="Proteomes" id="UP000011087">
    <property type="component" value="Unassembled WGS sequence"/>
</dbReference>
<name>L1IIX5_GUITC</name>
<gene>
    <name evidence="2" type="ORF">GUITHDRAFT_117713</name>
</gene>
<dbReference type="SMART" id="SM00261">
    <property type="entry name" value="FU"/>
    <property type="match status" value="2"/>
</dbReference>
<reference evidence="3" key="3">
    <citation type="submission" date="2015-06" db="UniProtKB">
        <authorList>
            <consortium name="EnsemblProtists"/>
        </authorList>
    </citation>
    <scope>IDENTIFICATION</scope>
</reference>
<organism evidence="2">
    <name type="scientific">Guillardia theta (strain CCMP2712)</name>
    <name type="common">Cryptophyte</name>
    <dbReference type="NCBI Taxonomy" id="905079"/>
    <lineage>
        <taxon>Eukaryota</taxon>
        <taxon>Cryptophyceae</taxon>
        <taxon>Pyrenomonadales</taxon>
        <taxon>Geminigeraceae</taxon>
        <taxon>Guillardia</taxon>
    </lineage>
</organism>
<evidence type="ECO:0000256" key="1">
    <source>
        <dbReference type="SAM" id="Phobius"/>
    </source>
</evidence>
<dbReference type="InterPro" id="IPR009030">
    <property type="entry name" value="Growth_fac_rcpt_cys_sf"/>
</dbReference>
<evidence type="ECO:0008006" key="5">
    <source>
        <dbReference type="Google" id="ProtNLM"/>
    </source>
</evidence>
<keyword evidence="4" id="KW-1185">Reference proteome</keyword>
<proteinExistence type="predicted"/>
<keyword evidence="1" id="KW-0812">Transmembrane</keyword>
<keyword evidence="1" id="KW-1133">Transmembrane helix</keyword>
<reference evidence="4" key="2">
    <citation type="submission" date="2012-11" db="EMBL/GenBank/DDBJ databases">
        <authorList>
            <person name="Kuo A."/>
            <person name="Curtis B.A."/>
            <person name="Tanifuji G."/>
            <person name="Burki F."/>
            <person name="Gruber A."/>
            <person name="Irimia M."/>
            <person name="Maruyama S."/>
            <person name="Arias M.C."/>
            <person name="Ball S.G."/>
            <person name="Gile G.H."/>
            <person name="Hirakawa Y."/>
            <person name="Hopkins J.F."/>
            <person name="Rensing S.A."/>
            <person name="Schmutz J."/>
            <person name="Symeonidi A."/>
            <person name="Elias M."/>
            <person name="Eveleigh R.J."/>
            <person name="Herman E.K."/>
            <person name="Klute M.J."/>
            <person name="Nakayama T."/>
            <person name="Obornik M."/>
            <person name="Reyes-Prieto A."/>
            <person name="Armbrust E.V."/>
            <person name="Aves S.J."/>
            <person name="Beiko R.G."/>
            <person name="Coutinho P."/>
            <person name="Dacks J.B."/>
            <person name="Durnford D.G."/>
            <person name="Fast N.M."/>
            <person name="Green B.R."/>
            <person name="Grisdale C."/>
            <person name="Hempe F."/>
            <person name="Henrissat B."/>
            <person name="Hoppner M.P."/>
            <person name="Ishida K.-I."/>
            <person name="Kim E."/>
            <person name="Koreny L."/>
            <person name="Kroth P.G."/>
            <person name="Liu Y."/>
            <person name="Malik S.-B."/>
            <person name="Maier U.G."/>
            <person name="McRose D."/>
            <person name="Mock T."/>
            <person name="Neilson J.A."/>
            <person name="Onodera N.T."/>
            <person name="Poole A.M."/>
            <person name="Pritham E.J."/>
            <person name="Richards T.A."/>
            <person name="Rocap G."/>
            <person name="Roy S.W."/>
            <person name="Sarai C."/>
            <person name="Schaack S."/>
            <person name="Shirato S."/>
            <person name="Slamovits C.H."/>
            <person name="Spencer D.F."/>
            <person name="Suzuki S."/>
            <person name="Worden A.Z."/>
            <person name="Zauner S."/>
            <person name="Barry K."/>
            <person name="Bell C."/>
            <person name="Bharti A.K."/>
            <person name="Crow J.A."/>
            <person name="Grimwood J."/>
            <person name="Kramer R."/>
            <person name="Lindquist E."/>
            <person name="Lucas S."/>
            <person name="Salamov A."/>
            <person name="McFadden G.I."/>
            <person name="Lane C.E."/>
            <person name="Keeling P.J."/>
            <person name="Gray M.W."/>
            <person name="Grigoriev I.V."/>
            <person name="Archibald J.M."/>
        </authorList>
    </citation>
    <scope>NUCLEOTIDE SEQUENCE</scope>
    <source>
        <strain evidence="4">CCMP2712</strain>
    </source>
</reference>
<reference evidence="2 4" key="1">
    <citation type="journal article" date="2012" name="Nature">
        <title>Algal genomes reveal evolutionary mosaicism and the fate of nucleomorphs.</title>
        <authorList>
            <consortium name="DOE Joint Genome Institute"/>
            <person name="Curtis B.A."/>
            <person name="Tanifuji G."/>
            <person name="Burki F."/>
            <person name="Gruber A."/>
            <person name="Irimia M."/>
            <person name="Maruyama S."/>
            <person name="Arias M.C."/>
            <person name="Ball S.G."/>
            <person name="Gile G.H."/>
            <person name="Hirakawa Y."/>
            <person name="Hopkins J.F."/>
            <person name="Kuo A."/>
            <person name="Rensing S.A."/>
            <person name="Schmutz J."/>
            <person name="Symeonidi A."/>
            <person name="Elias M."/>
            <person name="Eveleigh R.J."/>
            <person name="Herman E.K."/>
            <person name="Klute M.J."/>
            <person name="Nakayama T."/>
            <person name="Obornik M."/>
            <person name="Reyes-Prieto A."/>
            <person name="Armbrust E.V."/>
            <person name="Aves S.J."/>
            <person name="Beiko R.G."/>
            <person name="Coutinho P."/>
            <person name="Dacks J.B."/>
            <person name="Durnford D.G."/>
            <person name="Fast N.M."/>
            <person name="Green B.R."/>
            <person name="Grisdale C.J."/>
            <person name="Hempel F."/>
            <person name="Henrissat B."/>
            <person name="Hoppner M.P."/>
            <person name="Ishida K."/>
            <person name="Kim E."/>
            <person name="Koreny L."/>
            <person name="Kroth P.G."/>
            <person name="Liu Y."/>
            <person name="Malik S.B."/>
            <person name="Maier U.G."/>
            <person name="McRose D."/>
            <person name="Mock T."/>
            <person name="Neilson J.A."/>
            <person name="Onodera N.T."/>
            <person name="Poole A.M."/>
            <person name="Pritham E.J."/>
            <person name="Richards T.A."/>
            <person name="Rocap G."/>
            <person name="Roy S.W."/>
            <person name="Sarai C."/>
            <person name="Schaack S."/>
            <person name="Shirato S."/>
            <person name="Slamovits C.H."/>
            <person name="Spencer D.F."/>
            <person name="Suzuki S."/>
            <person name="Worden A.Z."/>
            <person name="Zauner S."/>
            <person name="Barry K."/>
            <person name="Bell C."/>
            <person name="Bharti A.K."/>
            <person name="Crow J.A."/>
            <person name="Grimwood J."/>
            <person name="Kramer R."/>
            <person name="Lindquist E."/>
            <person name="Lucas S."/>
            <person name="Salamov A."/>
            <person name="McFadden G.I."/>
            <person name="Lane C.E."/>
            <person name="Keeling P.J."/>
            <person name="Gray M.W."/>
            <person name="Grigoriev I.V."/>
            <person name="Archibald J.M."/>
        </authorList>
    </citation>
    <scope>NUCLEOTIDE SEQUENCE</scope>
    <source>
        <strain evidence="2 4">CCMP2712</strain>
    </source>
</reference>
<dbReference type="SUPFAM" id="SSF57184">
    <property type="entry name" value="Growth factor receptor domain"/>
    <property type="match status" value="1"/>
</dbReference>
<dbReference type="EMBL" id="JH993078">
    <property type="protein sequence ID" value="EKX36191.1"/>
    <property type="molecule type" value="Genomic_DNA"/>
</dbReference>
<evidence type="ECO:0000313" key="4">
    <source>
        <dbReference type="Proteomes" id="UP000011087"/>
    </source>
</evidence>
<dbReference type="AlphaFoldDB" id="L1IIX5"/>
<dbReference type="EnsemblProtists" id="EKX36191">
    <property type="protein sequence ID" value="EKX36191"/>
    <property type="gene ID" value="GUITHDRAFT_117713"/>
</dbReference>
<feature type="transmembrane region" description="Helical" evidence="1">
    <location>
        <begin position="590"/>
        <end position="612"/>
    </location>
</feature>
<dbReference type="InterPro" id="IPR006212">
    <property type="entry name" value="Furin_repeat"/>
</dbReference>
<accession>L1IIX5</accession>
<dbReference type="KEGG" id="gtt:GUITHDRAFT_117713"/>
<evidence type="ECO:0000313" key="2">
    <source>
        <dbReference type="EMBL" id="EKX36191.1"/>
    </source>
</evidence>
<dbReference type="HOGENOM" id="CLU_444430_0_0_1"/>